<dbReference type="SUPFAM" id="SSF48452">
    <property type="entry name" value="TPR-like"/>
    <property type="match status" value="1"/>
</dbReference>
<dbReference type="PROSITE" id="PS50943">
    <property type="entry name" value="HTH_CROC1"/>
    <property type="match status" value="1"/>
</dbReference>
<dbReference type="Proteomes" id="UP000199207">
    <property type="component" value="Unassembled WGS sequence"/>
</dbReference>
<proteinExistence type="predicted"/>
<evidence type="ECO:0000313" key="2">
    <source>
        <dbReference type="EMBL" id="SFC16453.1"/>
    </source>
</evidence>
<evidence type="ECO:0000259" key="1">
    <source>
        <dbReference type="PROSITE" id="PS50943"/>
    </source>
</evidence>
<dbReference type="AlphaFoldDB" id="A0A1I1H4U6"/>
<dbReference type="STRING" id="910347.SAMN05421773_102173"/>
<gene>
    <name evidence="2" type="ORF">SAMN05421773_102173</name>
</gene>
<dbReference type="RefSeq" id="WP_245833848.1">
    <property type="nucleotide sequence ID" value="NZ_FOLM01000002.1"/>
</dbReference>
<dbReference type="InterPro" id="IPR011990">
    <property type="entry name" value="TPR-like_helical_dom_sf"/>
</dbReference>
<keyword evidence="3" id="KW-1185">Reference proteome</keyword>
<protein>
    <recommendedName>
        <fullName evidence="1">HTH cro/C1-type domain-containing protein</fullName>
    </recommendedName>
</protein>
<dbReference type="CDD" id="cd00093">
    <property type="entry name" value="HTH_XRE"/>
    <property type="match status" value="1"/>
</dbReference>
<accession>A0A1I1H4U6</accession>
<dbReference type="EMBL" id="FOLM01000002">
    <property type="protein sequence ID" value="SFC16453.1"/>
    <property type="molecule type" value="Genomic_DNA"/>
</dbReference>
<evidence type="ECO:0000313" key="3">
    <source>
        <dbReference type="Proteomes" id="UP000199207"/>
    </source>
</evidence>
<dbReference type="InterPro" id="IPR001387">
    <property type="entry name" value="Cro/C1-type_HTH"/>
</dbReference>
<name>A0A1I1H4U6_9ACTN</name>
<sequence length="475" mass="50154">MAVVTRTRRAAIQREAARIRRDGQRNGYATRRIAAAVRAALPEVTALEAWRLALGWSRAEAIAQVAACYHAEGLGLPGMNESMLCRWEHDPRERPSAEYAVMIARAYGASPEELGLTRRHLLALSAPAALRYGRDDDAMPLTRGEPPMTTAAGLPAVKESLRLALLADPGVAGPAVPEAAAAAAEHYALNYSRHPPHVLFGGVRAARELLTAPLSRASDRQAIELHRTVGRLSALMGNVAYHLADHSGAQVHLTAAAGCGARVGDVRLVAWTCGARSMVARSRGQTAVAVELAERGVAAAQGPLARAQLLGWALLPSLAAQGRAREAEDARRRADEAFAAAEEQPGRFGYDGAEHRLHAAEACIALGRVDQARPLAMASADACTPGTPGWAAATLLLARVEAAAGEPADAAARATAVLESVPAGRLRSTARARLAALDRCLHDVAEHRAVRELRDAVRALPAFIDSRGRASAGER</sequence>
<organism evidence="2 3">
    <name type="scientific">Streptomyces aidingensis</name>
    <dbReference type="NCBI Taxonomy" id="910347"/>
    <lineage>
        <taxon>Bacteria</taxon>
        <taxon>Bacillati</taxon>
        <taxon>Actinomycetota</taxon>
        <taxon>Actinomycetes</taxon>
        <taxon>Kitasatosporales</taxon>
        <taxon>Streptomycetaceae</taxon>
        <taxon>Streptomyces</taxon>
    </lineage>
</organism>
<reference evidence="2 3" key="1">
    <citation type="submission" date="2016-10" db="EMBL/GenBank/DDBJ databases">
        <authorList>
            <person name="de Groot N.N."/>
        </authorList>
    </citation>
    <scope>NUCLEOTIDE SEQUENCE [LARGE SCALE GENOMIC DNA]</scope>
    <source>
        <strain evidence="2 3">CGMCC 4.5739</strain>
    </source>
</reference>
<feature type="domain" description="HTH cro/C1-type" evidence="1">
    <location>
        <begin position="78"/>
        <end position="114"/>
    </location>
</feature>